<keyword evidence="1" id="KW-1133">Transmembrane helix</keyword>
<organism evidence="2 3">
    <name type="scientific">Mycobacterium pinniadriaticum</name>
    <dbReference type="NCBI Taxonomy" id="2994102"/>
    <lineage>
        <taxon>Bacteria</taxon>
        <taxon>Bacillati</taxon>
        <taxon>Actinomycetota</taxon>
        <taxon>Actinomycetes</taxon>
        <taxon>Mycobacteriales</taxon>
        <taxon>Mycobacteriaceae</taxon>
        <taxon>Mycobacterium</taxon>
    </lineage>
</organism>
<keyword evidence="1" id="KW-0472">Membrane</keyword>
<feature type="transmembrane region" description="Helical" evidence="1">
    <location>
        <begin position="44"/>
        <end position="64"/>
    </location>
</feature>
<comment type="caution">
    <text evidence="2">The sequence shown here is derived from an EMBL/GenBank/DDBJ whole genome shotgun (WGS) entry which is preliminary data.</text>
</comment>
<keyword evidence="3" id="KW-1185">Reference proteome</keyword>
<gene>
    <name evidence="2" type="ORF">ORI27_20835</name>
</gene>
<sequence length="184" mass="18448">MTTTDVGREGNPKMSKVSALALSVGVFGMLSTLLTATVWSLPVWVLFLAWASFFFVGSGLTGLLKSVACNWTGVAIATATLLSVHTTSSAVLLAIAVGIGSFAMVQVSRLPWISATPAIVFGFAMTVGTIVATGNSITTIGVSNPALIAATTALVGAAFGVASEWGAGVISAIAGGSRLRGATP</sequence>
<reference evidence="2 3" key="1">
    <citation type="submission" date="2022-11" db="EMBL/GenBank/DDBJ databases">
        <title>Mycobacterium sp. nov.</title>
        <authorList>
            <person name="Papic B."/>
            <person name="Spicic S."/>
            <person name="Duvnjak S."/>
        </authorList>
    </citation>
    <scope>NUCLEOTIDE SEQUENCE [LARGE SCALE GENOMIC DNA]</scope>
    <source>
        <strain evidence="2 3">CVI_P4</strain>
    </source>
</reference>
<feature type="transmembrane region" description="Helical" evidence="1">
    <location>
        <begin position="110"/>
        <end position="134"/>
    </location>
</feature>
<accession>A0ABT3SJ26</accession>
<dbReference type="Proteomes" id="UP001300745">
    <property type="component" value="Unassembled WGS sequence"/>
</dbReference>
<evidence type="ECO:0000313" key="3">
    <source>
        <dbReference type="Proteomes" id="UP001300745"/>
    </source>
</evidence>
<keyword evidence="1" id="KW-0812">Transmembrane</keyword>
<protein>
    <submittedName>
        <fullName evidence="2">DUF1097 domain-containing protein</fullName>
    </submittedName>
</protein>
<feature type="transmembrane region" description="Helical" evidence="1">
    <location>
        <begin position="17"/>
        <end position="38"/>
    </location>
</feature>
<proteinExistence type="predicted"/>
<dbReference type="Pfam" id="PF06496">
    <property type="entry name" value="DUF1097"/>
    <property type="match status" value="1"/>
</dbReference>
<dbReference type="RefSeq" id="WP_265998993.1">
    <property type="nucleotide sequence ID" value="NZ_JAPJDN010000021.1"/>
</dbReference>
<dbReference type="InterPro" id="IPR009476">
    <property type="entry name" value="DUF1097"/>
</dbReference>
<name>A0ABT3SJ26_9MYCO</name>
<feature type="transmembrane region" description="Helical" evidence="1">
    <location>
        <begin position="146"/>
        <end position="174"/>
    </location>
</feature>
<feature type="transmembrane region" description="Helical" evidence="1">
    <location>
        <begin position="76"/>
        <end position="104"/>
    </location>
</feature>
<evidence type="ECO:0000313" key="2">
    <source>
        <dbReference type="EMBL" id="MCX2939148.1"/>
    </source>
</evidence>
<dbReference type="EMBL" id="JAPJDO010000021">
    <property type="protein sequence ID" value="MCX2939148.1"/>
    <property type="molecule type" value="Genomic_DNA"/>
</dbReference>
<evidence type="ECO:0000256" key="1">
    <source>
        <dbReference type="SAM" id="Phobius"/>
    </source>
</evidence>